<proteinExistence type="predicted"/>
<dbReference type="Pfam" id="PF03743">
    <property type="entry name" value="TrbI"/>
    <property type="match status" value="1"/>
</dbReference>
<dbReference type="InterPro" id="IPR005498">
    <property type="entry name" value="T4SS_VirB10/TraB/TrbI"/>
</dbReference>
<dbReference type="RefSeq" id="WP_211332238.1">
    <property type="nucleotide sequence ID" value="NZ_REFR01000012.1"/>
</dbReference>
<accession>A0A3M0C5F1</accession>
<dbReference type="Proteomes" id="UP000271227">
    <property type="component" value="Unassembled WGS sequence"/>
</dbReference>
<organism evidence="2 3">
    <name type="scientific">Eilatimonas milleporae</name>
    <dbReference type="NCBI Taxonomy" id="911205"/>
    <lineage>
        <taxon>Bacteria</taxon>
        <taxon>Pseudomonadati</taxon>
        <taxon>Pseudomonadota</taxon>
        <taxon>Alphaproteobacteria</taxon>
        <taxon>Kordiimonadales</taxon>
        <taxon>Kordiimonadaceae</taxon>
        <taxon>Eilatimonas</taxon>
    </lineage>
</organism>
<evidence type="ECO:0000313" key="2">
    <source>
        <dbReference type="EMBL" id="RMB05044.1"/>
    </source>
</evidence>
<protein>
    <submittedName>
        <fullName evidence="2">Conjugative transfer protein TrbI</fullName>
    </submittedName>
</protein>
<keyword evidence="1" id="KW-0472">Membrane</keyword>
<keyword evidence="1" id="KW-1133">Transmembrane helix</keyword>
<comment type="caution">
    <text evidence="2">The sequence shown here is derived from an EMBL/GenBank/DDBJ whole genome shotgun (WGS) entry which is preliminary data.</text>
</comment>
<keyword evidence="3" id="KW-1185">Reference proteome</keyword>
<dbReference type="AlphaFoldDB" id="A0A3M0C5F1"/>
<dbReference type="InParanoid" id="A0A3M0C5F1"/>
<reference evidence="2 3" key="1">
    <citation type="submission" date="2018-10" db="EMBL/GenBank/DDBJ databases">
        <title>Genomic Encyclopedia of Archaeal and Bacterial Type Strains, Phase II (KMG-II): from individual species to whole genera.</title>
        <authorList>
            <person name="Goeker M."/>
        </authorList>
    </citation>
    <scope>NUCLEOTIDE SEQUENCE [LARGE SCALE GENOMIC DNA]</scope>
    <source>
        <strain evidence="2 3">DSM 25217</strain>
    </source>
</reference>
<name>A0A3M0C5F1_9PROT</name>
<evidence type="ECO:0000256" key="1">
    <source>
        <dbReference type="SAM" id="Phobius"/>
    </source>
</evidence>
<evidence type="ECO:0000313" key="3">
    <source>
        <dbReference type="Proteomes" id="UP000271227"/>
    </source>
</evidence>
<sequence>MKIWDALKRVYARLSPNLRRILTIGGAIAAVAVVFSVAVMLGGGQDSDRKPRRQKGESISLDTGLMEETIRESVTAETRVLGERIDRMEAALSDYMEAQAMIGRLESPAGVPAEPVMRDEFDPEDLAPRNELGDGVVLDRVAVPPPVVGFPEDGAESDLYTDAAEPVETRIIGGIGGLKPVAATETQADEQRRVFLPVSFMEAVLLTGLDALVGQQAMNNPEPVIARVQAPAVLPNAVRANLQGCFVVGNGIGILAKERVDVRAVSLSCVDIHERVVIDQPIKGFFVDADGKKGLSGNVVTRDGAIIGQAFAAGLLEGFGAVAQASAGVQTISPLGATRVFDVQEAAIAGLGQGVAGTANSLRDYYLDLARTVTPVIEIGTSKTVVLVIQEGTFLEIKEVEDVAGH</sequence>
<dbReference type="CDD" id="cd16430">
    <property type="entry name" value="TraB"/>
    <property type="match status" value="1"/>
</dbReference>
<dbReference type="EMBL" id="REFR01000012">
    <property type="protein sequence ID" value="RMB05044.1"/>
    <property type="molecule type" value="Genomic_DNA"/>
</dbReference>
<gene>
    <name evidence="2" type="ORF">BXY39_2623</name>
</gene>
<feature type="transmembrane region" description="Helical" evidence="1">
    <location>
        <begin position="21"/>
        <end position="43"/>
    </location>
</feature>
<keyword evidence="1" id="KW-0812">Transmembrane</keyword>